<protein>
    <recommendedName>
        <fullName evidence="4">Peptidase C39-like domain-containing protein</fullName>
    </recommendedName>
</protein>
<accession>A0A239V3I5</accession>
<dbReference type="Gene3D" id="3.90.70.10">
    <property type="entry name" value="Cysteine proteinases"/>
    <property type="match status" value="1"/>
</dbReference>
<proteinExistence type="predicted"/>
<gene>
    <name evidence="2" type="ORF">SAMEA4475696_00080</name>
</gene>
<name>A0A239V3I5_9MICO</name>
<dbReference type="RefSeq" id="WP_028326844.1">
    <property type="nucleotide sequence ID" value="NZ_JAAFNI010000001.1"/>
</dbReference>
<dbReference type="AlphaFoldDB" id="A0A239V3I5"/>
<dbReference type="OrthoDB" id="5148996at2"/>
<sequence>MFRNNTIRKAAGISGLFAAVMLAAPSAMAAPIHRADDAVRLPIRAQAQERDQWCWSATGTTIATYKGVNVSQNEFCNLAFGRPRTSDCPNQEATLENDQKAFRALGIAPGQVSSRAVSYQGVQKEINADRPVMTRIGWKAGGGHMMVISGFSSSDQSIEWYDPWPSNKRMNVGKYDFYVNNHEFAWTHSLTQIGG</sequence>
<keyword evidence="3" id="KW-1185">Reference proteome</keyword>
<dbReference type="Proteomes" id="UP000242637">
    <property type="component" value="Chromosome 1"/>
</dbReference>
<evidence type="ECO:0000256" key="1">
    <source>
        <dbReference type="SAM" id="SignalP"/>
    </source>
</evidence>
<dbReference type="KEGG" id="dco:SAMEA4475696_0080"/>
<feature type="chain" id="PRO_5011279327" description="Peptidase C39-like domain-containing protein" evidence="1">
    <location>
        <begin position="30"/>
        <end position="195"/>
    </location>
</feature>
<dbReference type="InterPro" id="IPR022118">
    <property type="entry name" value="Peptidase_C70_AvrRpt2"/>
</dbReference>
<evidence type="ECO:0000313" key="2">
    <source>
        <dbReference type="EMBL" id="SNV16825.1"/>
    </source>
</evidence>
<feature type="signal peptide" evidence="1">
    <location>
        <begin position="1"/>
        <end position="29"/>
    </location>
</feature>
<dbReference type="EMBL" id="LT906453">
    <property type="protein sequence ID" value="SNV16825.1"/>
    <property type="molecule type" value="Genomic_DNA"/>
</dbReference>
<organism evidence="2 3">
    <name type="scientific">Dermatophilus congolensis</name>
    <dbReference type="NCBI Taxonomy" id="1863"/>
    <lineage>
        <taxon>Bacteria</taxon>
        <taxon>Bacillati</taxon>
        <taxon>Actinomycetota</taxon>
        <taxon>Actinomycetes</taxon>
        <taxon>Micrococcales</taxon>
        <taxon>Dermatophilaceae</taxon>
        <taxon>Dermatophilus</taxon>
    </lineage>
</organism>
<reference evidence="2 3" key="1">
    <citation type="submission" date="2017-06" db="EMBL/GenBank/DDBJ databases">
        <authorList>
            <consortium name="Pathogen Informatics"/>
        </authorList>
    </citation>
    <scope>NUCLEOTIDE SEQUENCE [LARGE SCALE GENOMIC DNA]</scope>
    <source>
        <strain evidence="2 3">NCTC13039</strain>
    </source>
</reference>
<keyword evidence="1" id="KW-0732">Signal</keyword>
<evidence type="ECO:0000313" key="3">
    <source>
        <dbReference type="Proteomes" id="UP000242637"/>
    </source>
</evidence>
<dbReference type="STRING" id="1121387.GCA_000429885_00823"/>
<dbReference type="Pfam" id="PF12385">
    <property type="entry name" value="Peptidase_C70"/>
    <property type="match status" value="1"/>
</dbReference>
<evidence type="ECO:0008006" key="4">
    <source>
        <dbReference type="Google" id="ProtNLM"/>
    </source>
</evidence>
<dbReference type="GeneID" id="63458395"/>